<dbReference type="AlphaFoldDB" id="A0A6L9AB68"/>
<keyword evidence="11" id="KW-0675">Receptor</keyword>
<dbReference type="EMBL" id="WXKQ01000268">
    <property type="protein sequence ID" value="NAG22794.1"/>
    <property type="molecule type" value="Genomic_DNA"/>
</dbReference>
<proteinExistence type="inferred from homology"/>
<dbReference type="Proteomes" id="UP000475070">
    <property type="component" value="Unassembled WGS sequence"/>
</dbReference>
<feature type="signal peptide" evidence="9">
    <location>
        <begin position="1"/>
        <end position="22"/>
    </location>
</feature>
<evidence type="ECO:0000256" key="8">
    <source>
        <dbReference type="PROSITE-ProRule" id="PRU01360"/>
    </source>
</evidence>
<evidence type="ECO:0000256" key="5">
    <source>
        <dbReference type="ARBA" id="ARBA00022729"/>
    </source>
</evidence>
<accession>A0A6L9AB68</accession>
<dbReference type="Gene3D" id="2.170.130.10">
    <property type="entry name" value="TonB-dependent receptor, plug domain"/>
    <property type="match status" value="1"/>
</dbReference>
<comment type="caution">
    <text evidence="11">The sequence shown here is derived from an EMBL/GenBank/DDBJ whole genome shotgun (WGS) entry which is preliminary data.</text>
</comment>
<organism evidence="11 12">
    <name type="scientific">Escherichia coli</name>
    <dbReference type="NCBI Taxonomy" id="562"/>
    <lineage>
        <taxon>Bacteria</taxon>
        <taxon>Pseudomonadati</taxon>
        <taxon>Pseudomonadota</taxon>
        <taxon>Gammaproteobacteria</taxon>
        <taxon>Enterobacterales</taxon>
        <taxon>Enterobacteriaceae</taxon>
        <taxon>Escherichia</taxon>
    </lineage>
</organism>
<dbReference type="PANTHER" id="PTHR30069">
    <property type="entry name" value="TONB-DEPENDENT OUTER MEMBRANE RECEPTOR"/>
    <property type="match status" value="1"/>
</dbReference>
<dbReference type="InterPro" id="IPR039426">
    <property type="entry name" value="TonB-dep_rcpt-like"/>
</dbReference>
<evidence type="ECO:0000256" key="3">
    <source>
        <dbReference type="ARBA" id="ARBA00022452"/>
    </source>
</evidence>
<evidence type="ECO:0000256" key="4">
    <source>
        <dbReference type="ARBA" id="ARBA00022692"/>
    </source>
</evidence>
<comment type="subcellular location">
    <subcellularLocation>
        <location evidence="1 8">Cell outer membrane</location>
        <topology evidence="1 8">Multi-pass membrane protein</topology>
    </subcellularLocation>
</comment>
<evidence type="ECO:0000259" key="10">
    <source>
        <dbReference type="Pfam" id="PF07715"/>
    </source>
</evidence>
<dbReference type="Pfam" id="PF07715">
    <property type="entry name" value="Plug"/>
    <property type="match status" value="1"/>
</dbReference>
<evidence type="ECO:0000256" key="7">
    <source>
        <dbReference type="ARBA" id="ARBA00023237"/>
    </source>
</evidence>
<feature type="non-terminal residue" evidence="11">
    <location>
        <position position="246"/>
    </location>
</feature>
<sequence>MRITTLASVVIPCLGFSASSIAAAEDVMIVSASGYEKKLTNAAASVSVISQEELQSSQYHDLAEALRSVEGVDVESGTGKTGGLEISIRGMPASYTLILIDGVRQGGSSDVTPNGFSAMNTGFMPPLAAIERIEVIRGPMSTLYGSDAMGGVVNIITRKNADKWLSSVNAGLNLQESNKWGNSSQFNFWSSGPLVDDSVSLQVRGSTQQRQGSSVTSLSDTAATRIPYPTESQNYNLGARLDWKAS</sequence>
<gene>
    <name evidence="11" type="primary">iha</name>
    <name evidence="11" type="ORF">GUC01_28170</name>
</gene>
<evidence type="ECO:0000313" key="12">
    <source>
        <dbReference type="Proteomes" id="UP000475070"/>
    </source>
</evidence>
<reference evidence="11 12" key="1">
    <citation type="journal article" date="2019" name="Nat. Med.">
        <title>A library of human gut bacterial isolates paired with longitudinal multiomics data enables mechanistic microbiome research.</title>
        <authorList>
            <person name="Poyet M."/>
            <person name="Groussin M."/>
            <person name="Gibbons S.M."/>
            <person name="Avila-Pacheco J."/>
            <person name="Jiang X."/>
            <person name="Kearney S.M."/>
            <person name="Perrotta A.R."/>
            <person name="Berdy B."/>
            <person name="Zhao S."/>
            <person name="Lieberman T.D."/>
            <person name="Swanson P.K."/>
            <person name="Smith M."/>
            <person name="Roesemann S."/>
            <person name="Alexander J.E."/>
            <person name="Rich S.A."/>
            <person name="Livny J."/>
            <person name="Vlamakis H."/>
            <person name="Clish C."/>
            <person name="Bullock K."/>
            <person name="Deik A."/>
            <person name="Scott J."/>
            <person name="Pierce K.A."/>
            <person name="Xavier R.J."/>
            <person name="Alm E.J."/>
        </authorList>
    </citation>
    <scope>NUCLEOTIDE SEQUENCE [LARGE SCALE GENOMIC DNA]</scope>
    <source>
        <strain evidence="11 12">BIOML-A112</strain>
    </source>
</reference>
<dbReference type="Gene3D" id="2.40.170.20">
    <property type="entry name" value="TonB-dependent receptor, beta-barrel domain"/>
    <property type="match status" value="1"/>
</dbReference>
<evidence type="ECO:0000256" key="9">
    <source>
        <dbReference type="SAM" id="SignalP"/>
    </source>
</evidence>
<dbReference type="PROSITE" id="PS52016">
    <property type="entry name" value="TONB_DEPENDENT_REC_3"/>
    <property type="match status" value="1"/>
</dbReference>
<feature type="domain" description="TonB-dependent receptor plug" evidence="10">
    <location>
        <begin position="40"/>
        <end position="152"/>
    </location>
</feature>
<evidence type="ECO:0000313" key="11">
    <source>
        <dbReference type="EMBL" id="NAG22794.1"/>
    </source>
</evidence>
<dbReference type="GO" id="GO:0009279">
    <property type="term" value="C:cell outer membrane"/>
    <property type="evidence" value="ECO:0007669"/>
    <property type="project" value="UniProtKB-SubCell"/>
</dbReference>
<keyword evidence="7 8" id="KW-0998">Cell outer membrane</keyword>
<keyword evidence="3 8" id="KW-1134">Transmembrane beta strand</keyword>
<keyword evidence="5 9" id="KW-0732">Signal</keyword>
<evidence type="ECO:0000256" key="2">
    <source>
        <dbReference type="ARBA" id="ARBA00022448"/>
    </source>
</evidence>
<keyword evidence="6 8" id="KW-0472">Membrane</keyword>
<dbReference type="SUPFAM" id="SSF56935">
    <property type="entry name" value="Porins"/>
    <property type="match status" value="1"/>
</dbReference>
<protein>
    <submittedName>
        <fullName evidence="11">Bifunctional siderophore receptor/adhesin Iha</fullName>
    </submittedName>
</protein>
<dbReference type="GO" id="GO:0044718">
    <property type="term" value="P:siderophore transmembrane transport"/>
    <property type="evidence" value="ECO:0007669"/>
    <property type="project" value="TreeGrafter"/>
</dbReference>
<dbReference type="InterPro" id="IPR037066">
    <property type="entry name" value="Plug_dom_sf"/>
</dbReference>
<evidence type="ECO:0000256" key="6">
    <source>
        <dbReference type="ARBA" id="ARBA00023136"/>
    </source>
</evidence>
<dbReference type="GO" id="GO:0015344">
    <property type="term" value="F:siderophore uptake transmembrane transporter activity"/>
    <property type="evidence" value="ECO:0007669"/>
    <property type="project" value="TreeGrafter"/>
</dbReference>
<dbReference type="InterPro" id="IPR012910">
    <property type="entry name" value="Plug_dom"/>
</dbReference>
<keyword evidence="4 8" id="KW-0812">Transmembrane</keyword>
<evidence type="ECO:0000256" key="1">
    <source>
        <dbReference type="ARBA" id="ARBA00004571"/>
    </source>
</evidence>
<dbReference type="PANTHER" id="PTHR30069:SF53">
    <property type="entry name" value="COLICIN I RECEPTOR-RELATED"/>
    <property type="match status" value="1"/>
</dbReference>
<comment type="similarity">
    <text evidence="8">Belongs to the TonB-dependent receptor family.</text>
</comment>
<name>A0A6L9AB68_ECOLX</name>
<keyword evidence="2 8" id="KW-0813">Transport</keyword>
<feature type="chain" id="PRO_5026821144" evidence="9">
    <location>
        <begin position="23"/>
        <end position="246"/>
    </location>
</feature>
<dbReference type="InterPro" id="IPR036942">
    <property type="entry name" value="Beta-barrel_TonB_sf"/>
</dbReference>